<dbReference type="PANTHER" id="PTHR24346">
    <property type="entry name" value="MAP/MICROTUBULE AFFINITY-REGULATING KINASE"/>
    <property type="match status" value="1"/>
</dbReference>
<dbReference type="FunFam" id="1.10.510.10:FF:000064">
    <property type="entry name" value="BR serine/threonine-protein kinase 2"/>
    <property type="match status" value="1"/>
</dbReference>
<evidence type="ECO:0000256" key="16">
    <source>
        <dbReference type="SAM" id="MobiDB-lite"/>
    </source>
</evidence>
<evidence type="ECO:0000256" key="4">
    <source>
        <dbReference type="ARBA" id="ARBA00022679"/>
    </source>
</evidence>
<evidence type="ECO:0000259" key="17">
    <source>
        <dbReference type="PROSITE" id="PS50011"/>
    </source>
</evidence>
<dbReference type="Pfam" id="PF00069">
    <property type="entry name" value="Pkinase"/>
    <property type="match status" value="1"/>
</dbReference>
<name>A0A8C5NBV4_GOUWI</name>
<feature type="compositionally biased region" description="Low complexity" evidence="16">
    <location>
        <begin position="388"/>
        <end position="418"/>
    </location>
</feature>
<feature type="compositionally biased region" description="Basic and acidic residues" evidence="16">
    <location>
        <begin position="639"/>
        <end position="650"/>
    </location>
</feature>
<evidence type="ECO:0000313" key="18">
    <source>
        <dbReference type="Ensembl" id="ENSGWIP00000043885.1"/>
    </source>
</evidence>
<keyword evidence="10" id="KW-0524">Neurogenesis</keyword>
<dbReference type="InterPro" id="IPR048622">
    <property type="entry name" value="BRSK1_2-like_UBA"/>
</dbReference>
<keyword evidence="9" id="KW-0460">Magnesium</keyword>
<feature type="compositionally biased region" description="Polar residues" evidence="16">
    <location>
        <begin position="622"/>
        <end position="638"/>
    </location>
</feature>
<evidence type="ECO:0000256" key="6">
    <source>
        <dbReference type="ARBA" id="ARBA00022741"/>
    </source>
</evidence>
<dbReference type="GO" id="GO:0007399">
    <property type="term" value="P:nervous system development"/>
    <property type="evidence" value="ECO:0007669"/>
    <property type="project" value="UniProtKB-KW"/>
</dbReference>
<reference evidence="18" key="3">
    <citation type="submission" date="2025-09" db="UniProtKB">
        <authorList>
            <consortium name="Ensembl"/>
        </authorList>
    </citation>
    <scope>IDENTIFICATION</scope>
</reference>
<dbReference type="Ensembl" id="ENSGWIT00000047588.1">
    <property type="protein sequence ID" value="ENSGWIP00000043885.1"/>
    <property type="gene ID" value="ENSGWIG00000021848.1"/>
</dbReference>
<dbReference type="CDD" id="cd14081">
    <property type="entry name" value="STKc_BRSK1_2"/>
    <property type="match status" value="1"/>
</dbReference>
<comment type="cofactor">
    <cofactor evidence="1">
        <name>Mg(2+)</name>
        <dbReference type="ChEBI" id="CHEBI:18420"/>
    </cofactor>
</comment>
<dbReference type="FunFam" id="3.30.200.20:FF:000003">
    <property type="entry name" value="Non-specific serine/threonine protein kinase"/>
    <property type="match status" value="1"/>
</dbReference>
<dbReference type="GO" id="GO:0046872">
    <property type="term" value="F:metal ion binding"/>
    <property type="evidence" value="ECO:0007669"/>
    <property type="project" value="UniProtKB-KW"/>
</dbReference>
<evidence type="ECO:0000256" key="14">
    <source>
        <dbReference type="ARBA" id="ARBA00048878"/>
    </source>
</evidence>
<evidence type="ECO:0000256" key="10">
    <source>
        <dbReference type="ARBA" id="ARBA00022902"/>
    </source>
</evidence>
<keyword evidence="3" id="KW-0723">Serine/threonine-protein kinase</keyword>
<comment type="catalytic activity">
    <reaction evidence="12">
        <text>L-seryl-[tau protein] + ATP = O-phospho-L-seryl-[tau protein] + ADP + H(+)</text>
        <dbReference type="Rhea" id="RHEA:12801"/>
        <dbReference type="Rhea" id="RHEA-COMP:13701"/>
        <dbReference type="Rhea" id="RHEA-COMP:13702"/>
        <dbReference type="ChEBI" id="CHEBI:15378"/>
        <dbReference type="ChEBI" id="CHEBI:29999"/>
        <dbReference type="ChEBI" id="CHEBI:30616"/>
        <dbReference type="ChEBI" id="CHEBI:83421"/>
        <dbReference type="ChEBI" id="CHEBI:456216"/>
        <dbReference type="EC" id="2.7.11.26"/>
    </reaction>
</comment>
<reference evidence="18" key="1">
    <citation type="submission" date="2020-06" db="EMBL/GenBank/DDBJ databases">
        <authorList>
            <consortium name="Wellcome Sanger Institute Data Sharing"/>
        </authorList>
    </citation>
    <scope>NUCLEOTIDE SEQUENCE [LARGE SCALE GENOMIC DNA]</scope>
</reference>
<dbReference type="Pfam" id="PF21115">
    <property type="entry name" value="UBA_BRSK"/>
    <property type="match status" value="1"/>
</dbReference>
<gene>
    <name evidence="18" type="primary">brsk1b</name>
</gene>
<evidence type="ECO:0000256" key="12">
    <source>
        <dbReference type="ARBA" id="ARBA00048291"/>
    </source>
</evidence>
<keyword evidence="8 15" id="KW-0067">ATP-binding</keyword>
<evidence type="ECO:0000256" key="13">
    <source>
        <dbReference type="ARBA" id="ARBA00048679"/>
    </source>
</evidence>
<dbReference type="GO" id="GO:0005524">
    <property type="term" value="F:ATP binding"/>
    <property type="evidence" value="ECO:0007669"/>
    <property type="project" value="UniProtKB-UniRule"/>
</dbReference>
<dbReference type="GO" id="GO:0035556">
    <property type="term" value="P:intracellular signal transduction"/>
    <property type="evidence" value="ECO:0007669"/>
    <property type="project" value="TreeGrafter"/>
</dbReference>
<dbReference type="InterPro" id="IPR000719">
    <property type="entry name" value="Prot_kinase_dom"/>
</dbReference>
<feature type="binding site" evidence="15">
    <location>
        <position position="47"/>
    </location>
    <ligand>
        <name>ATP</name>
        <dbReference type="ChEBI" id="CHEBI:30616"/>
    </ligand>
</feature>
<keyword evidence="6 15" id="KW-0547">Nucleotide-binding</keyword>
<evidence type="ECO:0000256" key="2">
    <source>
        <dbReference type="ARBA" id="ARBA00006234"/>
    </source>
</evidence>
<keyword evidence="5" id="KW-0479">Metal-binding</keyword>
<comment type="catalytic activity">
    <reaction evidence="14">
        <text>L-threonyl-[tau protein] + ATP = O-phospho-L-threonyl-[tau protein] + ADP + H(+)</text>
        <dbReference type="Rhea" id="RHEA:53904"/>
        <dbReference type="Rhea" id="RHEA-COMP:13703"/>
        <dbReference type="Rhea" id="RHEA-COMP:13704"/>
        <dbReference type="ChEBI" id="CHEBI:15378"/>
        <dbReference type="ChEBI" id="CHEBI:30013"/>
        <dbReference type="ChEBI" id="CHEBI:30616"/>
        <dbReference type="ChEBI" id="CHEBI:61977"/>
        <dbReference type="ChEBI" id="CHEBI:456216"/>
        <dbReference type="EC" id="2.7.11.26"/>
    </reaction>
</comment>
<dbReference type="InterPro" id="IPR017441">
    <property type="entry name" value="Protein_kinase_ATP_BS"/>
</dbReference>
<dbReference type="SMART" id="SM00220">
    <property type="entry name" value="S_TKc"/>
    <property type="match status" value="1"/>
</dbReference>
<dbReference type="Pfam" id="PF21122">
    <property type="entry name" value="KA1_BRSK"/>
    <property type="match status" value="1"/>
</dbReference>
<evidence type="ECO:0000256" key="7">
    <source>
        <dbReference type="ARBA" id="ARBA00022777"/>
    </source>
</evidence>
<feature type="region of interest" description="Disordered" evidence="16">
    <location>
        <begin position="329"/>
        <end position="442"/>
    </location>
</feature>
<comment type="similarity">
    <text evidence="2">Belongs to the protein kinase superfamily. CAMK Ser/Thr protein kinase family. SNF1 subfamily.</text>
</comment>
<organism evidence="18 19">
    <name type="scientific">Gouania willdenowi</name>
    <name type="common">Blunt-snouted clingfish</name>
    <name type="synonym">Lepadogaster willdenowi</name>
    <dbReference type="NCBI Taxonomy" id="441366"/>
    <lineage>
        <taxon>Eukaryota</taxon>
        <taxon>Metazoa</taxon>
        <taxon>Chordata</taxon>
        <taxon>Craniata</taxon>
        <taxon>Vertebrata</taxon>
        <taxon>Euteleostomi</taxon>
        <taxon>Actinopterygii</taxon>
        <taxon>Neopterygii</taxon>
        <taxon>Teleostei</taxon>
        <taxon>Neoteleostei</taxon>
        <taxon>Acanthomorphata</taxon>
        <taxon>Ovalentaria</taxon>
        <taxon>Blenniimorphae</taxon>
        <taxon>Blenniiformes</taxon>
        <taxon>Gobiesocoidei</taxon>
        <taxon>Gobiesocidae</taxon>
        <taxon>Gobiesocinae</taxon>
        <taxon>Gouania</taxon>
    </lineage>
</organism>
<sequence>MSSKELTGGQSNQYVGPYRLEKTLGKGQTGLVKLGVHCITGQKVAIKIVNREKLSESVLMKVEREIAILKLIEHPHVLKLHDVYENNKYLYLVLEHVSGGELFDYLVKKGRLTPKEARKFFRQIISALDFCHNHSICHRDLKPENLLLDEKNNIRIADFGMASLQPVLVFQGEKYDGRRADVWSCGVILFALLVGALPFDHDNLRQLLEKVKSGVFHMPHFIPPDCQSLLKGMIEVNPDKRLTLEVIQKHAWYQSGRNEPCPEQPPPRRVCVKRIVSLTELDPDVLESMYSLGCFRDRVKLTQDLTSEEENQEKMIYYLLLDRKERYPSCEDENLPPRNDADPPRKRVDSPMLTRHGRCRPERKSLEVLSVTDQGSPTPPRRALDTNSHSQSRSRSVSGASTGLSSSPLSSPRVTPQGSPLPTPLGTPVPGGSGGMAASSSGHWRTRLNSFKNNLLGSPRFHRRKLQVPTSEDMSSLTPESSPELAKRSWFGNFISLEKEEQIFVMIQDKPLSSIKADIVHAFLSIPSLSHSVVSQNSFRAEYKSSGGPSVFQKPVKFQVLLFHIERAEKEGRKEMGIYSVTFTLIAGPSRRFKRVVETIQAQLLSTHDQPSVQALADEKNGQLSRQPSNASCQNSRTTDPEKAEPERAVDGNSGSIIQRRGSGKDKTRLLSSPNGTQAHP</sequence>
<feature type="domain" description="Protein kinase" evidence="17">
    <location>
        <begin position="18"/>
        <end position="253"/>
    </location>
</feature>
<dbReference type="PROSITE" id="PS50011">
    <property type="entry name" value="PROTEIN_KINASE_DOM"/>
    <property type="match status" value="1"/>
</dbReference>
<evidence type="ECO:0000256" key="3">
    <source>
        <dbReference type="ARBA" id="ARBA00022527"/>
    </source>
</evidence>
<feature type="compositionally biased region" description="Polar residues" evidence="16">
    <location>
        <begin position="670"/>
        <end position="681"/>
    </location>
</feature>
<dbReference type="CDD" id="cd14340">
    <property type="entry name" value="UBA_BRSK"/>
    <property type="match status" value="1"/>
</dbReference>
<evidence type="ECO:0000256" key="5">
    <source>
        <dbReference type="ARBA" id="ARBA00022723"/>
    </source>
</evidence>
<dbReference type="Gene3D" id="1.10.510.10">
    <property type="entry name" value="Transferase(Phosphotransferase) domain 1"/>
    <property type="match status" value="1"/>
</dbReference>
<dbReference type="AlphaFoldDB" id="A0A8C5NBV4"/>
<protein>
    <submittedName>
        <fullName evidence="18">Serine/threonine-protein kinase BRSK2-like</fullName>
    </submittedName>
</protein>
<dbReference type="PROSITE" id="PS00108">
    <property type="entry name" value="PROTEIN_KINASE_ST"/>
    <property type="match status" value="1"/>
</dbReference>
<dbReference type="PANTHER" id="PTHR24346:SF36">
    <property type="entry name" value="SERINE_THREONINE-PROTEIN KINASE BRSK1 ISOFORM X1-RELATED"/>
    <property type="match status" value="1"/>
</dbReference>
<dbReference type="GO" id="GO:0050321">
    <property type="term" value="F:tau-protein kinase activity"/>
    <property type="evidence" value="ECO:0007669"/>
    <property type="project" value="UniProtKB-EC"/>
</dbReference>
<proteinExistence type="inferred from homology"/>
<evidence type="ECO:0000313" key="19">
    <source>
        <dbReference type="Proteomes" id="UP000694680"/>
    </source>
</evidence>
<comment type="catalytic activity">
    <reaction evidence="11">
        <text>L-threonyl-[protein] + ATP = O-phospho-L-threonyl-[protein] + ADP + H(+)</text>
        <dbReference type="Rhea" id="RHEA:46608"/>
        <dbReference type="Rhea" id="RHEA-COMP:11060"/>
        <dbReference type="Rhea" id="RHEA-COMP:11605"/>
        <dbReference type="ChEBI" id="CHEBI:15378"/>
        <dbReference type="ChEBI" id="CHEBI:30013"/>
        <dbReference type="ChEBI" id="CHEBI:30616"/>
        <dbReference type="ChEBI" id="CHEBI:61977"/>
        <dbReference type="ChEBI" id="CHEBI:456216"/>
        <dbReference type="EC" id="2.7.11.1"/>
    </reaction>
</comment>
<evidence type="ECO:0000256" key="8">
    <source>
        <dbReference type="ARBA" id="ARBA00022840"/>
    </source>
</evidence>
<evidence type="ECO:0000256" key="15">
    <source>
        <dbReference type="PROSITE-ProRule" id="PRU10141"/>
    </source>
</evidence>
<feature type="compositionally biased region" description="Basic and acidic residues" evidence="16">
    <location>
        <begin position="339"/>
        <end position="349"/>
    </location>
</feature>
<keyword evidence="7" id="KW-0418">Kinase</keyword>
<dbReference type="SUPFAM" id="SSF56112">
    <property type="entry name" value="Protein kinase-like (PK-like)"/>
    <property type="match status" value="1"/>
</dbReference>
<keyword evidence="19" id="KW-1185">Reference proteome</keyword>
<dbReference type="InterPro" id="IPR011009">
    <property type="entry name" value="Kinase-like_dom_sf"/>
</dbReference>
<comment type="catalytic activity">
    <reaction evidence="13">
        <text>L-seryl-[protein] + ATP = O-phospho-L-seryl-[protein] + ADP + H(+)</text>
        <dbReference type="Rhea" id="RHEA:17989"/>
        <dbReference type="Rhea" id="RHEA-COMP:9863"/>
        <dbReference type="Rhea" id="RHEA-COMP:11604"/>
        <dbReference type="ChEBI" id="CHEBI:15378"/>
        <dbReference type="ChEBI" id="CHEBI:29999"/>
        <dbReference type="ChEBI" id="CHEBI:30616"/>
        <dbReference type="ChEBI" id="CHEBI:83421"/>
        <dbReference type="ChEBI" id="CHEBI:456216"/>
        <dbReference type="EC" id="2.7.11.1"/>
    </reaction>
</comment>
<dbReference type="Proteomes" id="UP000694680">
    <property type="component" value="Chromosome 8"/>
</dbReference>
<evidence type="ECO:0000256" key="1">
    <source>
        <dbReference type="ARBA" id="ARBA00001946"/>
    </source>
</evidence>
<feature type="region of interest" description="Disordered" evidence="16">
    <location>
        <begin position="618"/>
        <end position="681"/>
    </location>
</feature>
<dbReference type="InterPro" id="IPR008271">
    <property type="entry name" value="Ser/Thr_kinase_AS"/>
</dbReference>
<evidence type="ECO:0000256" key="11">
    <source>
        <dbReference type="ARBA" id="ARBA00047899"/>
    </source>
</evidence>
<reference evidence="18" key="2">
    <citation type="submission" date="2025-08" db="UniProtKB">
        <authorList>
            <consortium name="Ensembl"/>
        </authorList>
    </citation>
    <scope>IDENTIFICATION</scope>
</reference>
<accession>A0A8C5NBV4</accession>
<dbReference type="PROSITE" id="PS00107">
    <property type="entry name" value="PROTEIN_KINASE_ATP"/>
    <property type="match status" value="1"/>
</dbReference>
<dbReference type="GO" id="GO:0005737">
    <property type="term" value="C:cytoplasm"/>
    <property type="evidence" value="ECO:0007669"/>
    <property type="project" value="TreeGrafter"/>
</dbReference>
<evidence type="ECO:0000256" key="9">
    <source>
        <dbReference type="ARBA" id="ARBA00022842"/>
    </source>
</evidence>
<keyword evidence="4" id="KW-0808">Transferase</keyword>